<accession>A0A508A0I7</accession>
<dbReference type="Pfam" id="PF03724">
    <property type="entry name" value="META"/>
    <property type="match status" value="1"/>
</dbReference>
<dbReference type="EMBL" id="VIAR01000001">
    <property type="protein sequence ID" value="TQD40455.1"/>
    <property type="molecule type" value="Genomic_DNA"/>
</dbReference>
<dbReference type="Proteomes" id="UP000317169">
    <property type="component" value="Unassembled WGS sequence"/>
</dbReference>
<dbReference type="InterPro" id="IPR038670">
    <property type="entry name" value="HslJ-like_sf"/>
</dbReference>
<sequence length="133" mass="15352">MKKLLYLLFVSTLVWSCKTAEHQPISDTMNMEVISINNEYVGDYQISMKLDTDENKITGKSTCNTYGANFDAKKRKMEIEAIYSTKKMCGEEEMKIEKDLLTNLEKIKRYKFDGETLKLNTNRSTTVITAILK</sequence>
<dbReference type="RefSeq" id="WP_141420186.1">
    <property type="nucleotide sequence ID" value="NZ_VIAR01000001.1"/>
</dbReference>
<evidence type="ECO:0000313" key="3">
    <source>
        <dbReference type="Proteomes" id="UP000317169"/>
    </source>
</evidence>
<evidence type="ECO:0000259" key="1">
    <source>
        <dbReference type="Pfam" id="PF03724"/>
    </source>
</evidence>
<keyword evidence="3" id="KW-1185">Reference proteome</keyword>
<name>A0A508A0I7_9FLAO</name>
<dbReference type="PANTHER" id="PTHR35535">
    <property type="entry name" value="HEAT SHOCK PROTEIN HSLJ"/>
    <property type="match status" value="1"/>
</dbReference>
<comment type="caution">
    <text evidence="2">The sequence shown here is derived from an EMBL/GenBank/DDBJ whole genome shotgun (WGS) entry which is preliminary data.</text>
</comment>
<gene>
    <name evidence="2" type="ORF">FKR84_00310</name>
</gene>
<dbReference type="PANTHER" id="PTHR35535:SF1">
    <property type="entry name" value="HEAT SHOCK PROTEIN HSLJ"/>
    <property type="match status" value="1"/>
</dbReference>
<dbReference type="InterPro" id="IPR005184">
    <property type="entry name" value="DUF306_Meta_HslJ"/>
</dbReference>
<dbReference type="AlphaFoldDB" id="A0A508A0I7"/>
<dbReference type="OrthoDB" id="880459at2"/>
<protein>
    <submittedName>
        <fullName evidence="2">META domain-containing protein</fullName>
    </submittedName>
</protein>
<proteinExistence type="predicted"/>
<dbReference type="InterPro" id="IPR053147">
    <property type="entry name" value="Hsp_HslJ-like"/>
</dbReference>
<feature type="domain" description="DUF306" evidence="1">
    <location>
        <begin position="35"/>
        <end position="128"/>
    </location>
</feature>
<evidence type="ECO:0000313" key="2">
    <source>
        <dbReference type="EMBL" id="TQD40455.1"/>
    </source>
</evidence>
<dbReference type="Gene3D" id="2.40.128.270">
    <property type="match status" value="1"/>
</dbReference>
<reference evidence="2 3" key="1">
    <citation type="submission" date="2019-06" db="EMBL/GenBank/DDBJ databases">
        <title>Flavibacter putida gen. nov., sp. nov., a novel marine bacterium of the family Flavobacteriaceae isolated from coastal seawater.</title>
        <authorList>
            <person name="Feng X."/>
        </authorList>
    </citation>
    <scope>NUCLEOTIDE SEQUENCE [LARGE SCALE GENOMIC DNA]</scope>
    <source>
        <strain evidence="2 3">PLHSN227</strain>
    </source>
</reference>
<organism evidence="2 3">
    <name type="scientific">Haloflavibacter putidus</name>
    <dbReference type="NCBI Taxonomy" id="2576776"/>
    <lineage>
        <taxon>Bacteria</taxon>
        <taxon>Pseudomonadati</taxon>
        <taxon>Bacteroidota</taxon>
        <taxon>Flavobacteriia</taxon>
        <taxon>Flavobacteriales</taxon>
        <taxon>Flavobacteriaceae</taxon>
        <taxon>Haloflavibacter</taxon>
    </lineage>
</organism>